<dbReference type="Gene3D" id="3.10.20.310">
    <property type="entry name" value="membrane protein fhac"/>
    <property type="match status" value="3"/>
</dbReference>
<dbReference type="InterPro" id="IPR039910">
    <property type="entry name" value="D15-like"/>
</dbReference>
<feature type="compositionally biased region" description="Low complexity" evidence="6">
    <location>
        <begin position="89"/>
        <end position="107"/>
    </location>
</feature>
<dbReference type="Pfam" id="PF07244">
    <property type="entry name" value="POTRA"/>
    <property type="match status" value="1"/>
</dbReference>
<feature type="region of interest" description="Disordered" evidence="6">
    <location>
        <begin position="89"/>
        <end position="159"/>
    </location>
</feature>
<evidence type="ECO:0000313" key="8">
    <source>
        <dbReference type="EMBL" id="CAA9227556.1"/>
    </source>
</evidence>
<feature type="compositionally biased region" description="Polar residues" evidence="6">
    <location>
        <begin position="108"/>
        <end position="119"/>
    </location>
</feature>
<dbReference type="InterPro" id="IPR000184">
    <property type="entry name" value="Bac_surfAg_D15"/>
</dbReference>
<dbReference type="PROSITE" id="PS51779">
    <property type="entry name" value="POTRA"/>
    <property type="match status" value="1"/>
</dbReference>
<feature type="compositionally biased region" description="Polar residues" evidence="6">
    <location>
        <begin position="137"/>
        <end position="159"/>
    </location>
</feature>
<dbReference type="AlphaFoldDB" id="A0A6J4HLK8"/>
<reference evidence="8" key="1">
    <citation type="submission" date="2020-02" db="EMBL/GenBank/DDBJ databases">
        <authorList>
            <person name="Meier V. D."/>
        </authorList>
    </citation>
    <scope>NUCLEOTIDE SEQUENCE</scope>
    <source>
        <strain evidence="8">AVDCRST_MAG92</strain>
    </source>
</reference>
<dbReference type="PANTHER" id="PTHR12815:SF47">
    <property type="entry name" value="TRANSLOCATION AND ASSEMBLY MODULE SUBUNIT TAMA"/>
    <property type="match status" value="1"/>
</dbReference>
<comment type="subcellular location">
    <subcellularLocation>
        <location evidence="1">Membrane</location>
    </subcellularLocation>
</comment>
<name>A0A6J4HLK8_9CYAN</name>
<keyword evidence="4" id="KW-0472">Membrane</keyword>
<protein>
    <submittedName>
        <fullName evidence="8">Outer membrane protein/protective antigen OMA87</fullName>
    </submittedName>
</protein>
<feature type="compositionally biased region" description="Low complexity" evidence="6">
    <location>
        <begin position="120"/>
        <end position="136"/>
    </location>
</feature>
<keyword evidence="3" id="KW-0732">Signal</keyword>
<gene>
    <name evidence="8" type="ORF">AVDCRST_MAG92-885</name>
</gene>
<dbReference type="Gene3D" id="2.40.160.50">
    <property type="entry name" value="membrane protein fhac: a member of the omp85/tpsb transporter family"/>
    <property type="match status" value="1"/>
</dbReference>
<dbReference type="Pfam" id="PF08479">
    <property type="entry name" value="POTRA_2"/>
    <property type="match status" value="1"/>
</dbReference>
<dbReference type="PANTHER" id="PTHR12815">
    <property type="entry name" value="SORTING AND ASSEMBLY MACHINERY SAMM50 PROTEIN FAMILY MEMBER"/>
    <property type="match status" value="1"/>
</dbReference>
<dbReference type="InterPro" id="IPR013686">
    <property type="entry name" value="Polypept-transport_assoc_ShlB"/>
</dbReference>
<sequence length="735" mass="77604">MADTEVAQRAELDDCGNGQVKQKQFLTNLTSDEAIFMLNKAVALSTLAVLAAGDLTHQAIASPDVANSTPKPAANNYTVPVAESTAKPSTAAIAPPEAAARPEFSASTQTPIRATSNNNVVVPTTPQPLQTPRTPVSSITQSPTVNNTPAPATRTVVSPSSNDLAVTATDVQVTGASDELQQIILKTIRTRAGSSTSQSELDNDVAAILNTGLFSDARVSTSQNRDGVKVVYQVQPVVVRSLQISGNKVLSPDVANDIFKSQFGQPVSVAAMRQGVEQLTKWYKDNGYVLAQVLSAKPASNGVVTLEVAEGLVGNINVRFLDKEGKETKGRTKEDFIRNELKLKSGEIFRVDVARQDLQQLYQLGLFDNANVSLNGDARKVDVTYDLTERSVRGVNVGGGYSGDTGVFGTISYKDQNFGGVNKQVGLNVQVGSKNVQFDGNFTSPYRASNPDMPGYSVDGFKRESQSQTFNDNFKNPTEAANYNQPKEGQIGGGVTLTKPVDGWNASVGLNYTRTSMRDKNGNITPTDQLGNPLSFSGTGVDDLVALTAGISKDQRDNPINPTSGSIVSLTTSQSIPVGSGNILMNQVKGNYSQYIPVNLFGGDNQQVLAFNVQGGTTIGDLPPYMAFNVGGINSVRGYGTGEVASGRSYVLASAEYRIPLFNPVGAVLFADFGSDLGTAETVPGEPGVVRGKPGTGFGYGAGLRVNSPVGVIRADLGFTDQGGSKVQFGLGQRF</sequence>
<evidence type="ECO:0000256" key="1">
    <source>
        <dbReference type="ARBA" id="ARBA00004370"/>
    </source>
</evidence>
<evidence type="ECO:0000256" key="4">
    <source>
        <dbReference type="ARBA" id="ARBA00023136"/>
    </source>
</evidence>
<evidence type="ECO:0000256" key="3">
    <source>
        <dbReference type="ARBA" id="ARBA00022729"/>
    </source>
</evidence>
<dbReference type="InterPro" id="IPR034746">
    <property type="entry name" value="POTRA"/>
</dbReference>
<evidence type="ECO:0000259" key="7">
    <source>
        <dbReference type="PROSITE" id="PS51779"/>
    </source>
</evidence>
<proteinExistence type="predicted"/>
<keyword evidence="5" id="KW-0998">Cell outer membrane</keyword>
<evidence type="ECO:0000256" key="2">
    <source>
        <dbReference type="ARBA" id="ARBA00022692"/>
    </source>
</evidence>
<dbReference type="GO" id="GO:0019867">
    <property type="term" value="C:outer membrane"/>
    <property type="evidence" value="ECO:0007669"/>
    <property type="project" value="InterPro"/>
</dbReference>
<dbReference type="InterPro" id="IPR010827">
    <property type="entry name" value="BamA/TamA_POTRA"/>
</dbReference>
<keyword evidence="2" id="KW-0812">Transmembrane</keyword>
<evidence type="ECO:0000256" key="5">
    <source>
        <dbReference type="ARBA" id="ARBA00023237"/>
    </source>
</evidence>
<accession>A0A6J4HLK8</accession>
<evidence type="ECO:0000256" key="6">
    <source>
        <dbReference type="SAM" id="MobiDB-lite"/>
    </source>
</evidence>
<dbReference type="Pfam" id="PF01103">
    <property type="entry name" value="Omp85"/>
    <property type="match status" value="1"/>
</dbReference>
<organism evidence="8">
    <name type="scientific">uncultured Coleofasciculus sp</name>
    <dbReference type="NCBI Taxonomy" id="1267456"/>
    <lineage>
        <taxon>Bacteria</taxon>
        <taxon>Bacillati</taxon>
        <taxon>Cyanobacteriota</taxon>
        <taxon>Cyanophyceae</taxon>
        <taxon>Coleofasciculales</taxon>
        <taxon>Coleofasciculaceae</taxon>
        <taxon>Coleofasciculus</taxon>
        <taxon>environmental samples</taxon>
    </lineage>
</organism>
<dbReference type="EMBL" id="CADCTM010000120">
    <property type="protein sequence ID" value="CAA9227556.1"/>
    <property type="molecule type" value="Genomic_DNA"/>
</dbReference>
<feature type="domain" description="POTRA" evidence="7">
    <location>
        <begin position="237"/>
        <end position="311"/>
    </location>
</feature>